<organism evidence="1 2">
    <name type="scientific">Cichorium intybus</name>
    <name type="common">Chicory</name>
    <dbReference type="NCBI Taxonomy" id="13427"/>
    <lineage>
        <taxon>Eukaryota</taxon>
        <taxon>Viridiplantae</taxon>
        <taxon>Streptophyta</taxon>
        <taxon>Embryophyta</taxon>
        <taxon>Tracheophyta</taxon>
        <taxon>Spermatophyta</taxon>
        <taxon>Magnoliopsida</taxon>
        <taxon>eudicotyledons</taxon>
        <taxon>Gunneridae</taxon>
        <taxon>Pentapetalae</taxon>
        <taxon>asterids</taxon>
        <taxon>campanulids</taxon>
        <taxon>Asterales</taxon>
        <taxon>Asteraceae</taxon>
        <taxon>Cichorioideae</taxon>
        <taxon>Cichorieae</taxon>
        <taxon>Cichoriinae</taxon>
        <taxon>Cichorium</taxon>
    </lineage>
</organism>
<name>A0ACB9BPS7_CICIN</name>
<proteinExistence type="predicted"/>
<protein>
    <submittedName>
        <fullName evidence="1">Uncharacterized protein</fullName>
    </submittedName>
</protein>
<dbReference type="EMBL" id="CM042014">
    <property type="protein sequence ID" value="KAI3723909.1"/>
    <property type="molecule type" value="Genomic_DNA"/>
</dbReference>
<evidence type="ECO:0000313" key="1">
    <source>
        <dbReference type="EMBL" id="KAI3723909.1"/>
    </source>
</evidence>
<reference evidence="2" key="1">
    <citation type="journal article" date="2022" name="Mol. Ecol. Resour.">
        <title>The genomes of chicory, endive, great burdock and yacon provide insights into Asteraceae palaeo-polyploidization history and plant inulin production.</title>
        <authorList>
            <person name="Fan W."/>
            <person name="Wang S."/>
            <person name="Wang H."/>
            <person name="Wang A."/>
            <person name="Jiang F."/>
            <person name="Liu H."/>
            <person name="Zhao H."/>
            <person name="Xu D."/>
            <person name="Zhang Y."/>
        </authorList>
    </citation>
    <scope>NUCLEOTIDE SEQUENCE [LARGE SCALE GENOMIC DNA]</scope>
    <source>
        <strain evidence="2">cv. Punajuju</strain>
    </source>
</reference>
<accession>A0ACB9BPS7</accession>
<sequence length="1408" mass="160113">MTGGGEAAGTSTGEKSVMDITSPYFLTAADHPGQNFVGENLLHDGNYSDWQNEMTNALFAKNKIGFVDGSIPMPKEGSGDLMNWKRCNAMVRGWLVSAMEKEIKSSVKYAITARDIWLDLQERFGKENAPRAYELRRIVTTIRQEDMSVSAYYTKLRGVWDEIHSINPIPTCSCQGCKCEISKEFAKMREKERLYDFLMGLNEEYGAVKTQILSTSPLPSLGIAYHLVSQDEKQRQIGTVRNSGNNVAAFQTSGRFSPKSSGKTSSQTTNKKKNEVCTHCQKTGHTIEGCFELIGYPEWWIPRTNKTQNNKSKTTPRAAATVSDDVHIPNITKDEYDKLMKMLRASQPGENTKKSNPTANMTGKTTNPNDSWVIDSGASDHITYREDWLKDPTNNVDFTSVTIPNGKAVAVKKVGNIGLSEGINLKDVLSVPEFKCNLLSVSKIARDLQCFLTFYLEKCFIQDLPSRNLIGTGKERNGLYYLEPFNRKKMAMVVWSKNEIWHKRLGHASEGVLKKIQKLGNIGSSSEFCDSCIRAKQSRLPFPISFAKTASSFDLIHVDIWGRYKHASLDGAYYFLSIVDDYSRGVWVYLMKTKSEASHYLMFFYNMIETQFGKRVKRIRTDNGSEFRSRHMLDFYATHGILLETSCPYTPQQNGVVERKHRHLLEMARALRFQASLPIEFWGECVLTAAYVINKLPTPVLENKTPHEILLGKEPTYDHFRVFGCLAYAHDTLGKQDKFRERGRACVFLGYPMGQKGYKLYDVKNQKTYITRNVTFVGNIFPFGEDYERHKDIDAETFVDSINGAGKFVDNYAPPVQEKESQTESDVHLNQNTRSESVETFENNTTNSTAPPVSSEPSVQEQTETTRQSTRIRTKPKRLDEFSKSHRAFLTAITANKEPKNFSQAVKDPEWREAMKREIQALEENGTWTLTHLPAGKKAIDSKWVYKVKYKPNGQIERYKARLVAKGYTQVEGIDFHETFAPVAKLVTVRCALAVAAKKQWEVHQLDVNNAFLHGDLDEDVYMKVPQGFLNVEENRVCKLHKSIYGLKQASRNWYQKFTKALISDNFRQSKADHSMFVYKTEKIHIIALIYVDDILLMGNDIQKIEEVKTNLQNKFSIKNMGPLKYFLGIEVARSPKGFVISQRKYTLDILKDCHAHDCRPSTFPMEQNLRLEKEDASPEVDESKYRRLVGRLLYLTVTRPDITFSVNQLSQFINKPRQSHMDAALRVLRYLKATPGQGLFLPAEGNLILEAYCDASWLSCHSTRRSCTGYFISIGGSPVSWRTQKQSVVARSSAEAEYRSMASTICEVLWLRWLLCDLDAVQEDATALMCDNEAARHIAVNPVYHERTKHVEMDCYFVRERVASGEIKTVAIKSEEQPADIFTKALGANQFQYLRGKLGVRDLHSPT</sequence>
<keyword evidence="2" id="KW-1185">Reference proteome</keyword>
<evidence type="ECO:0000313" key="2">
    <source>
        <dbReference type="Proteomes" id="UP001055811"/>
    </source>
</evidence>
<comment type="caution">
    <text evidence="1">The sequence shown here is derived from an EMBL/GenBank/DDBJ whole genome shotgun (WGS) entry which is preliminary data.</text>
</comment>
<reference evidence="1 2" key="2">
    <citation type="journal article" date="2022" name="Mol. Ecol. Resour.">
        <title>The genomes of chicory, endive, great burdock and yacon provide insights into Asteraceae paleo-polyploidization history and plant inulin production.</title>
        <authorList>
            <person name="Fan W."/>
            <person name="Wang S."/>
            <person name="Wang H."/>
            <person name="Wang A."/>
            <person name="Jiang F."/>
            <person name="Liu H."/>
            <person name="Zhao H."/>
            <person name="Xu D."/>
            <person name="Zhang Y."/>
        </authorList>
    </citation>
    <scope>NUCLEOTIDE SEQUENCE [LARGE SCALE GENOMIC DNA]</scope>
    <source>
        <strain evidence="2">cv. Punajuju</strain>
        <tissue evidence="1">Leaves</tissue>
    </source>
</reference>
<gene>
    <name evidence="1" type="ORF">L2E82_35671</name>
</gene>
<dbReference type="Proteomes" id="UP001055811">
    <property type="component" value="Linkage Group LG06"/>
</dbReference>